<sequence length="684" mass="77406">MKRIRFNFRFSGMFGQTLMVLLALTIIIGTFFGCFLRNLYEEQYLEKQSDVCFANIKERSLEADKAAASLTAKMESLLQAQDCSRLMVSGKDLLQQQAMNVVQELSSLVDRDEDVMEAYLYLPYSEKVLGSDKSVVNSDNFARQELLRGAGNGYGDEAEPEPSGLQDMQEVESGLFCLDGEGWMIMDYPDSKTLARVILKLNLPELYRKMGLAAEQTTGSGMIYVYDSRGVPVFSDMLAYPGADKLLVSEQERKEDGKEIYRSGGGYILVYQSGRTGWYFIQRMEGIHLDVETPRLVKALATYGLLALVLLALAAVYLIWRIYRPFRALLDSLISQKNPGYALADRASFATEQELLRGIMAGDREQNQRLRDILQSVGASLSEHLFKGLLTGSSWEEGAVRETLEQIESPFPFDGQYRVLALYYRSREHGNDSPVDAELYGLQMIRYSEEYWGASALLQSVDMDGSEKGIVLCMNQAMTEAAWYRELERFEKSLRRRLAERNFDVYAGGSDFAGNLFDLNVLWLQARSDLQQRMEEFDKLRAENPGIQLVSRFLKGGTGNGEQEGNKETHARVEEAKELIRAGYGDSSLSLESVSGKLGLTAPYLSRIFAEHQPPGFLDYLNRYRLEQAKLLLIETGETVGDIGLRVGFNSPQSFIRVFKRYEGETPGQFRTRMKGEEQREDER</sequence>
<keyword evidence="3" id="KW-0804">Transcription</keyword>
<proteinExistence type="predicted"/>
<dbReference type="Proteomes" id="UP001300871">
    <property type="component" value="Unassembled WGS sequence"/>
</dbReference>
<evidence type="ECO:0000256" key="4">
    <source>
        <dbReference type="SAM" id="Phobius"/>
    </source>
</evidence>
<evidence type="ECO:0000313" key="6">
    <source>
        <dbReference type="EMBL" id="MCK0085597.1"/>
    </source>
</evidence>
<keyword evidence="2" id="KW-0238">DNA-binding</keyword>
<evidence type="ECO:0000256" key="3">
    <source>
        <dbReference type="ARBA" id="ARBA00023163"/>
    </source>
</evidence>
<dbReference type="Proteomes" id="UP001203136">
    <property type="component" value="Unassembled WGS sequence"/>
</dbReference>
<keyword evidence="4" id="KW-0472">Membrane</keyword>
<dbReference type="AlphaFoldDB" id="A0AAW5F0N6"/>
<evidence type="ECO:0000313" key="8">
    <source>
        <dbReference type="Proteomes" id="UP001203136"/>
    </source>
</evidence>
<dbReference type="PROSITE" id="PS01124">
    <property type="entry name" value="HTH_ARAC_FAMILY_2"/>
    <property type="match status" value="1"/>
</dbReference>
<dbReference type="Gene3D" id="1.10.10.60">
    <property type="entry name" value="Homeodomain-like"/>
    <property type="match status" value="2"/>
</dbReference>
<dbReference type="PROSITE" id="PS51257">
    <property type="entry name" value="PROKAR_LIPOPROTEIN"/>
    <property type="match status" value="1"/>
</dbReference>
<dbReference type="EMBL" id="JAINVB010000001">
    <property type="protein sequence ID" value="MCK0085597.1"/>
    <property type="molecule type" value="Genomic_DNA"/>
</dbReference>
<keyword evidence="4" id="KW-0812">Transmembrane</keyword>
<evidence type="ECO:0000313" key="7">
    <source>
        <dbReference type="EMBL" id="MDB2000169.1"/>
    </source>
</evidence>
<dbReference type="InterPro" id="IPR018062">
    <property type="entry name" value="HTH_AraC-typ_CS"/>
</dbReference>
<dbReference type="RefSeq" id="WP_021642528.1">
    <property type="nucleotide sequence ID" value="NZ_BAABZD010000009.1"/>
</dbReference>
<dbReference type="PANTHER" id="PTHR43280:SF2">
    <property type="entry name" value="HTH-TYPE TRANSCRIPTIONAL REGULATOR EXSA"/>
    <property type="match status" value="1"/>
</dbReference>
<feature type="transmembrane region" description="Helical" evidence="4">
    <location>
        <begin position="20"/>
        <end position="40"/>
    </location>
</feature>
<reference evidence="7" key="2">
    <citation type="submission" date="2023-01" db="EMBL/GenBank/DDBJ databases">
        <title>Human gut microbiome strain richness.</title>
        <authorList>
            <person name="Chen-Liaw A."/>
        </authorList>
    </citation>
    <scope>NUCLEOTIDE SEQUENCE</scope>
    <source>
        <strain evidence="7">B1_m1001713B170214d0_201011</strain>
    </source>
</reference>
<keyword evidence="4" id="KW-1133">Transmembrane helix</keyword>
<feature type="domain" description="HTH araC/xylS-type" evidence="5">
    <location>
        <begin position="574"/>
        <end position="673"/>
    </location>
</feature>
<dbReference type="GO" id="GO:0003700">
    <property type="term" value="F:DNA-binding transcription factor activity"/>
    <property type="evidence" value="ECO:0007669"/>
    <property type="project" value="InterPro"/>
</dbReference>
<gene>
    <name evidence="6" type="ORF">K5I21_06855</name>
    <name evidence="7" type="ORF">PM006_08160</name>
</gene>
<protein>
    <submittedName>
        <fullName evidence="6">Helix-turn-helix transcriptional regulator</fullName>
    </submittedName>
</protein>
<evidence type="ECO:0000256" key="1">
    <source>
        <dbReference type="ARBA" id="ARBA00023015"/>
    </source>
</evidence>
<dbReference type="PRINTS" id="PR00032">
    <property type="entry name" value="HTHARAC"/>
</dbReference>
<comment type="caution">
    <text evidence="6">The sequence shown here is derived from an EMBL/GenBank/DDBJ whole genome shotgun (WGS) entry which is preliminary data.</text>
</comment>
<dbReference type="Pfam" id="PF12833">
    <property type="entry name" value="HTH_18"/>
    <property type="match status" value="1"/>
</dbReference>
<keyword evidence="1" id="KW-0805">Transcription regulation</keyword>
<dbReference type="InterPro" id="IPR009057">
    <property type="entry name" value="Homeodomain-like_sf"/>
</dbReference>
<dbReference type="InterPro" id="IPR020449">
    <property type="entry name" value="Tscrpt_reg_AraC-type_HTH"/>
</dbReference>
<reference evidence="6" key="1">
    <citation type="journal article" date="2022" name="Cell Host Microbe">
        <title>Colonization of the live biotherapeutic product VE303 and modulation of the microbiota and metabolites in healthy volunteers.</title>
        <authorList>
            <person name="Dsouza M."/>
            <person name="Menon R."/>
            <person name="Crossette E."/>
            <person name="Bhattarai S.K."/>
            <person name="Schneider J."/>
            <person name="Kim Y.G."/>
            <person name="Reddy S."/>
            <person name="Caballero S."/>
            <person name="Felix C."/>
            <person name="Cornacchione L."/>
            <person name="Hendrickson J."/>
            <person name="Watson A.R."/>
            <person name="Minot S.S."/>
            <person name="Greenfield N."/>
            <person name="Schopf L."/>
            <person name="Szabady R."/>
            <person name="Patarroyo J."/>
            <person name="Smith W."/>
            <person name="Harrison P."/>
            <person name="Kuijper E.J."/>
            <person name="Kelly C.P."/>
            <person name="Olle B."/>
            <person name="Bobilev D."/>
            <person name="Silber J.L."/>
            <person name="Bucci V."/>
            <person name="Roberts B."/>
            <person name="Faith J."/>
            <person name="Norman J.M."/>
        </authorList>
    </citation>
    <scope>NUCLEOTIDE SEQUENCE</scope>
    <source>
        <strain evidence="6">VE303-04</strain>
    </source>
</reference>
<dbReference type="SMART" id="SM00342">
    <property type="entry name" value="HTH_ARAC"/>
    <property type="match status" value="1"/>
</dbReference>
<dbReference type="SUPFAM" id="SSF46689">
    <property type="entry name" value="Homeodomain-like"/>
    <property type="match status" value="1"/>
</dbReference>
<dbReference type="EMBL" id="JAQLGM010000015">
    <property type="protein sequence ID" value="MDB2000169.1"/>
    <property type="molecule type" value="Genomic_DNA"/>
</dbReference>
<evidence type="ECO:0000259" key="5">
    <source>
        <dbReference type="PROSITE" id="PS01124"/>
    </source>
</evidence>
<dbReference type="PROSITE" id="PS00041">
    <property type="entry name" value="HTH_ARAC_FAMILY_1"/>
    <property type="match status" value="1"/>
</dbReference>
<name>A0AAW5F0N6_CLOSY</name>
<dbReference type="PANTHER" id="PTHR43280">
    <property type="entry name" value="ARAC-FAMILY TRANSCRIPTIONAL REGULATOR"/>
    <property type="match status" value="1"/>
</dbReference>
<accession>A0AAW5F0N6</accession>
<evidence type="ECO:0000256" key="2">
    <source>
        <dbReference type="ARBA" id="ARBA00023125"/>
    </source>
</evidence>
<feature type="transmembrane region" description="Helical" evidence="4">
    <location>
        <begin position="300"/>
        <end position="320"/>
    </location>
</feature>
<dbReference type="InterPro" id="IPR018060">
    <property type="entry name" value="HTH_AraC"/>
</dbReference>
<organism evidence="6 8">
    <name type="scientific">Clostridium symbiosum</name>
    <name type="common">Bacteroides symbiosus</name>
    <dbReference type="NCBI Taxonomy" id="1512"/>
    <lineage>
        <taxon>Bacteria</taxon>
        <taxon>Bacillati</taxon>
        <taxon>Bacillota</taxon>
        <taxon>Clostridia</taxon>
        <taxon>Lachnospirales</taxon>
        <taxon>Lachnospiraceae</taxon>
        <taxon>Otoolea</taxon>
    </lineage>
</organism>
<dbReference type="GO" id="GO:0043565">
    <property type="term" value="F:sequence-specific DNA binding"/>
    <property type="evidence" value="ECO:0007669"/>
    <property type="project" value="InterPro"/>
</dbReference>